<gene>
    <name evidence="10" type="primary">miaA</name>
    <name evidence="14" type="ORF">CWE24_00750</name>
</gene>
<comment type="cofactor">
    <cofactor evidence="1 10">
        <name>Mg(2+)</name>
        <dbReference type="ChEBI" id="CHEBI:18420"/>
    </cofactor>
</comment>
<keyword evidence="4 10" id="KW-0808">Transferase</keyword>
<organism evidence="14 15">
    <name type="scientific">Pseudidiomarina donghaiensis</name>
    <dbReference type="NCBI Taxonomy" id="519452"/>
    <lineage>
        <taxon>Bacteria</taxon>
        <taxon>Pseudomonadati</taxon>
        <taxon>Pseudomonadota</taxon>
        <taxon>Gammaproteobacteria</taxon>
        <taxon>Alteromonadales</taxon>
        <taxon>Idiomarinaceae</taxon>
        <taxon>Pseudidiomarina</taxon>
    </lineage>
</organism>
<dbReference type="InterPro" id="IPR039657">
    <property type="entry name" value="Dimethylallyltransferase"/>
</dbReference>
<dbReference type="PANTHER" id="PTHR11088">
    <property type="entry name" value="TRNA DIMETHYLALLYLTRANSFERASE"/>
    <property type="match status" value="1"/>
</dbReference>
<evidence type="ECO:0000256" key="13">
    <source>
        <dbReference type="RuleBase" id="RU003785"/>
    </source>
</evidence>
<keyword evidence="15" id="KW-1185">Reference proteome</keyword>
<dbReference type="Proteomes" id="UP000286985">
    <property type="component" value="Unassembled WGS sequence"/>
</dbReference>
<feature type="region of interest" description="Interaction with substrate tRNA" evidence="10">
    <location>
        <begin position="245"/>
        <end position="250"/>
    </location>
</feature>
<dbReference type="Gene3D" id="3.40.50.300">
    <property type="entry name" value="P-loop containing nucleotide triphosphate hydrolases"/>
    <property type="match status" value="1"/>
</dbReference>
<evidence type="ECO:0000256" key="2">
    <source>
        <dbReference type="ARBA" id="ARBA00003213"/>
    </source>
</evidence>
<feature type="region of interest" description="Interaction with substrate tRNA" evidence="10">
    <location>
        <begin position="40"/>
        <end position="43"/>
    </location>
</feature>
<keyword evidence="8 10" id="KW-0460">Magnesium</keyword>
<evidence type="ECO:0000256" key="3">
    <source>
        <dbReference type="ARBA" id="ARBA00005842"/>
    </source>
</evidence>
<evidence type="ECO:0000256" key="6">
    <source>
        <dbReference type="ARBA" id="ARBA00022741"/>
    </source>
</evidence>
<dbReference type="EC" id="2.5.1.75" evidence="10"/>
<evidence type="ECO:0000313" key="14">
    <source>
        <dbReference type="EMBL" id="RUO49078.1"/>
    </source>
</evidence>
<evidence type="ECO:0000256" key="7">
    <source>
        <dbReference type="ARBA" id="ARBA00022840"/>
    </source>
</evidence>
<evidence type="ECO:0000256" key="4">
    <source>
        <dbReference type="ARBA" id="ARBA00022679"/>
    </source>
</evidence>
<reference evidence="15" key="1">
    <citation type="journal article" date="2018" name="Front. Microbiol.">
        <title>Genome-Based Analysis Reveals the Taxonomy and Diversity of the Family Idiomarinaceae.</title>
        <authorList>
            <person name="Liu Y."/>
            <person name="Lai Q."/>
            <person name="Shao Z."/>
        </authorList>
    </citation>
    <scope>NUCLEOTIDE SEQUENCE [LARGE SCALE GENOMIC DNA]</scope>
    <source>
        <strain evidence="15">908033</strain>
    </source>
</reference>
<dbReference type="HAMAP" id="MF_00185">
    <property type="entry name" value="IPP_trans"/>
    <property type="match status" value="1"/>
</dbReference>
<evidence type="ECO:0000256" key="5">
    <source>
        <dbReference type="ARBA" id="ARBA00022694"/>
    </source>
</evidence>
<dbReference type="STRING" id="519452.SAMN04488139_0284"/>
<comment type="catalytic activity">
    <reaction evidence="9 10 11">
        <text>adenosine(37) in tRNA + dimethylallyl diphosphate = N(6)-dimethylallyladenosine(37) in tRNA + diphosphate</text>
        <dbReference type="Rhea" id="RHEA:26482"/>
        <dbReference type="Rhea" id="RHEA-COMP:10162"/>
        <dbReference type="Rhea" id="RHEA-COMP:10375"/>
        <dbReference type="ChEBI" id="CHEBI:33019"/>
        <dbReference type="ChEBI" id="CHEBI:57623"/>
        <dbReference type="ChEBI" id="CHEBI:74411"/>
        <dbReference type="ChEBI" id="CHEBI:74415"/>
        <dbReference type="EC" id="2.5.1.75"/>
    </reaction>
</comment>
<evidence type="ECO:0000256" key="12">
    <source>
        <dbReference type="RuleBase" id="RU003784"/>
    </source>
</evidence>
<dbReference type="NCBIfam" id="TIGR00174">
    <property type="entry name" value="miaA"/>
    <property type="match status" value="1"/>
</dbReference>
<dbReference type="FunFam" id="1.10.20.140:FF:000001">
    <property type="entry name" value="tRNA dimethylallyltransferase"/>
    <property type="match status" value="1"/>
</dbReference>
<dbReference type="GO" id="GO:0006400">
    <property type="term" value="P:tRNA modification"/>
    <property type="evidence" value="ECO:0007669"/>
    <property type="project" value="TreeGrafter"/>
</dbReference>
<feature type="site" description="Interaction with substrate tRNA" evidence="10">
    <location>
        <position position="106"/>
    </location>
</feature>
<comment type="subunit">
    <text evidence="10">Monomer.</text>
</comment>
<evidence type="ECO:0000256" key="1">
    <source>
        <dbReference type="ARBA" id="ARBA00001946"/>
    </source>
</evidence>
<comment type="similarity">
    <text evidence="3 10 13">Belongs to the IPP transferase family.</text>
</comment>
<protein>
    <recommendedName>
        <fullName evidence="10">tRNA dimethylallyltransferase</fullName>
        <ecNumber evidence="10">2.5.1.75</ecNumber>
    </recommendedName>
    <alternativeName>
        <fullName evidence="10">Dimethylallyl diphosphate:tRNA dimethylallyltransferase</fullName>
        <shortName evidence="10">DMAPP:tRNA dimethylallyltransferase</shortName>
        <shortName evidence="10">DMATase</shortName>
    </alternativeName>
    <alternativeName>
        <fullName evidence="10">Isopentenyl-diphosphate:tRNA isopentenyltransferase</fullName>
        <shortName evidence="10">IPP transferase</shortName>
        <shortName evidence="10">IPPT</shortName>
        <shortName evidence="10">IPTase</shortName>
    </alternativeName>
</protein>
<proteinExistence type="inferred from homology"/>
<feature type="site" description="Interaction with substrate tRNA" evidence="10">
    <location>
        <position position="128"/>
    </location>
</feature>
<dbReference type="RefSeq" id="WP_092836581.1">
    <property type="nucleotide sequence ID" value="NZ_FPCF01000001.1"/>
</dbReference>
<feature type="binding site" evidence="10">
    <location>
        <begin position="17"/>
        <end position="22"/>
    </location>
    <ligand>
        <name>substrate</name>
    </ligand>
</feature>
<evidence type="ECO:0000256" key="11">
    <source>
        <dbReference type="RuleBase" id="RU003783"/>
    </source>
</evidence>
<dbReference type="GO" id="GO:0005524">
    <property type="term" value="F:ATP binding"/>
    <property type="evidence" value="ECO:0007669"/>
    <property type="project" value="UniProtKB-UniRule"/>
</dbReference>
<evidence type="ECO:0000313" key="15">
    <source>
        <dbReference type="Proteomes" id="UP000286985"/>
    </source>
</evidence>
<name>A0A432XK36_9GAMM</name>
<dbReference type="AlphaFoldDB" id="A0A432XK36"/>
<dbReference type="Gene3D" id="1.10.20.140">
    <property type="match status" value="1"/>
</dbReference>
<dbReference type="Pfam" id="PF01715">
    <property type="entry name" value="IPPT"/>
    <property type="match status" value="1"/>
</dbReference>
<dbReference type="PANTHER" id="PTHR11088:SF60">
    <property type="entry name" value="TRNA DIMETHYLALLYLTRANSFERASE"/>
    <property type="match status" value="1"/>
</dbReference>
<dbReference type="EMBL" id="PIPU01000001">
    <property type="protein sequence ID" value="RUO49078.1"/>
    <property type="molecule type" value="Genomic_DNA"/>
</dbReference>
<keyword evidence="5 10" id="KW-0819">tRNA processing</keyword>
<feature type="binding site" evidence="10">
    <location>
        <begin position="15"/>
        <end position="22"/>
    </location>
    <ligand>
        <name>ATP</name>
        <dbReference type="ChEBI" id="CHEBI:30616"/>
    </ligand>
</feature>
<sequence length="323" mass="36327">MNPQVKQPFVICLYGPTAAGKTGLAIALTQHLPCDIISVDSALIYRGMDIGTAKPTAAEQAQAPHRLIDICEPSESYSAAQFAADARREIDDIIARGRIPLLVGGTMLYFKALLEGMSKLPEANPEIRAQLQQELEVQGAAALHQQLQQIDPVSAERIHQNDPQRLLRALEVYRISGKSLTELTQQRHGALPYPVIQMAIAPSDRKVLHERISLRFRQMLEQGFLDEVKRLRQQSDLHLDLPALRCVGYRQAWQYLDGKFDDNELIDRGIFATRQLAKRQLTWLRKWPGVHWLETDADNLVEQALAICAGEPELFSQVALENE</sequence>
<accession>A0A432XK36</accession>
<dbReference type="OrthoDB" id="9776390at2"/>
<feature type="region of interest" description="Interaction with substrate tRNA" evidence="10">
    <location>
        <begin position="164"/>
        <end position="168"/>
    </location>
</feature>
<evidence type="ECO:0000256" key="10">
    <source>
        <dbReference type="HAMAP-Rule" id="MF_00185"/>
    </source>
</evidence>
<keyword evidence="7 10" id="KW-0067">ATP-binding</keyword>
<keyword evidence="6 10" id="KW-0547">Nucleotide-binding</keyword>
<comment type="caution">
    <text evidence="14">The sequence shown here is derived from an EMBL/GenBank/DDBJ whole genome shotgun (WGS) entry which is preliminary data.</text>
</comment>
<evidence type="ECO:0000256" key="8">
    <source>
        <dbReference type="ARBA" id="ARBA00022842"/>
    </source>
</evidence>
<evidence type="ECO:0000256" key="9">
    <source>
        <dbReference type="ARBA" id="ARBA00049563"/>
    </source>
</evidence>
<dbReference type="SUPFAM" id="SSF52540">
    <property type="entry name" value="P-loop containing nucleoside triphosphate hydrolases"/>
    <property type="match status" value="2"/>
</dbReference>
<dbReference type="InterPro" id="IPR027417">
    <property type="entry name" value="P-loop_NTPase"/>
</dbReference>
<comment type="caution">
    <text evidence="10">Lacks conserved residue(s) required for the propagation of feature annotation.</text>
</comment>
<dbReference type="InterPro" id="IPR018022">
    <property type="entry name" value="IPT"/>
</dbReference>
<dbReference type="GO" id="GO:0052381">
    <property type="term" value="F:tRNA dimethylallyltransferase activity"/>
    <property type="evidence" value="ECO:0007669"/>
    <property type="project" value="UniProtKB-UniRule"/>
</dbReference>
<comment type="function">
    <text evidence="2 10 12">Catalyzes the transfer of a dimethylallyl group onto the adenine at position 37 in tRNAs that read codons beginning with uridine, leading to the formation of N6-(dimethylallyl)adenosine (i(6)A).</text>
</comment>